<dbReference type="AlphaFoldDB" id="A0AB34H884"/>
<evidence type="ECO:0000313" key="3">
    <source>
        <dbReference type="Proteomes" id="UP001159641"/>
    </source>
</evidence>
<feature type="region of interest" description="Disordered" evidence="1">
    <location>
        <begin position="1"/>
        <end position="29"/>
    </location>
</feature>
<keyword evidence="3" id="KW-1185">Reference proteome</keyword>
<organism evidence="2 3">
    <name type="scientific">Eschrichtius robustus</name>
    <name type="common">California gray whale</name>
    <name type="synonym">Eschrichtius gibbosus</name>
    <dbReference type="NCBI Taxonomy" id="9764"/>
    <lineage>
        <taxon>Eukaryota</taxon>
        <taxon>Metazoa</taxon>
        <taxon>Chordata</taxon>
        <taxon>Craniata</taxon>
        <taxon>Vertebrata</taxon>
        <taxon>Euteleostomi</taxon>
        <taxon>Mammalia</taxon>
        <taxon>Eutheria</taxon>
        <taxon>Laurasiatheria</taxon>
        <taxon>Artiodactyla</taxon>
        <taxon>Whippomorpha</taxon>
        <taxon>Cetacea</taxon>
        <taxon>Mysticeti</taxon>
        <taxon>Eschrichtiidae</taxon>
        <taxon>Eschrichtius</taxon>
    </lineage>
</organism>
<accession>A0AB34H884</accession>
<sequence>MGPGREQNVSLALAPQASTQKKKDLGHSL</sequence>
<evidence type="ECO:0000313" key="2">
    <source>
        <dbReference type="EMBL" id="KAJ8786904.1"/>
    </source>
</evidence>
<name>A0AB34H884_ESCRO</name>
<gene>
    <name evidence="2" type="ORF">J1605_023336</name>
</gene>
<dbReference type="EMBL" id="JAIQCJ010001902">
    <property type="protein sequence ID" value="KAJ8786904.1"/>
    <property type="molecule type" value="Genomic_DNA"/>
</dbReference>
<comment type="caution">
    <text evidence="2">The sequence shown here is derived from an EMBL/GenBank/DDBJ whole genome shotgun (WGS) entry which is preliminary data.</text>
</comment>
<reference evidence="2 3" key="1">
    <citation type="submission" date="2022-11" db="EMBL/GenBank/DDBJ databases">
        <title>Whole genome sequence of Eschrichtius robustus ER-17-0199.</title>
        <authorList>
            <person name="Bruniche-Olsen A."/>
            <person name="Black A.N."/>
            <person name="Fields C.J."/>
            <person name="Walden K."/>
            <person name="Dewoody J.A."/>
        </authorList>
    </citation>
    <scope>NUCLEOTIDE SEQUENCE [LARGE SCALE GENOMIC DNA]</scope>
    <source>
        <strain evidence="2">ER-17-0199</strain>
        <tissue evidence="2">Blubber</tissue>
    </source>
</reference>
<dbReference type="Proteomes" id="UP001159641">
    <property type="component" value="Unassembled WGS sequence"/>
</dbReference>
<proteinExistence type="predicted"/>
<protein>
    <submittedName>
        <fullName evidence="2">Uncharacterized protein</fullName>
    </submittedName>
</protein>
<evidence type="ECO:0000256" key="1">
    <source>
        <dbReference type="SAM" id="MobiDB-lite"/>
    </source>
</evidence>